<dbReference type="AlphaFoldDB" id="A0A1J1IJH0"/>
<protein>
    <submittedName>
        <fullName evidence="1">CLUMA_CG013038, isoform A</fullName>
    </submittedName>
</protein>
<proteinExistence type="predicted"/>
<evidence type="ECO:0000313" key="2">
    <source>
        <dbReference type="Proteomes" id="UP000183832"/>
    </source>
</evidence>
<evidence type="ECO:0000313" key="1">
    <source>
        <dbReference type="EMBL" id="CRK99684.1"/>
    </source>
</evidence>
<dbReference type="Proteomes" id="UP000183832">
    <property type="component" value="Unassembled WGS sequence"/>
</dbReference>
<reference evidence="1 2" key="1">
    <citation type="submission" date="2015-04" db="EMBL/GenBank/DDBJ databases">
        <authorList>
            <person name="Syromyatnikov M.Y."/>
            <person name="Popov V.N."/>
        </authorList>
    </citation>
    <scope>NUCLEOTIDE SEQUENCE [LARGE SCALE GENOMIC DNA]</scope>
</reference>
<name>A0A1J1IJH0_9DIPT</name>
<organism evidence="1 2">
    <name type="scientific">Clunio marinus</name>
    <dbReference type="NCBI Taxonomy" id="568069"/>
    <lineage>
        <taxon>Eukaryota</taxon>
        <taxon>Metazoa</taxon>
        <taxon>Ecdysozoa</taxon>
        <taxon>Arthropoda</taxon>
        <taxon>Hexapoda</taxon>
        <taxon>Insecta</taxon>
        <taxon>Pterygota</taxon>
        <taxon>Neoptera</taxon>
        <taxon>Endopterygota</taxon>
        <taxon>Diptera</taxon>
        <taxon>Nematocera</taxon>
        <taxon>Chironomoidea</taxon>
        <taxon>Chironomidae</taxon>
        <taxon>Clunio</taxon>
    </lineage>
</organism>
<keyword evidence="2" id="KW-1185">Reference proteome</keyword>
<gene>
    <name evidence="1" type="ORF">CLUMA_CG013038</name>
</gene>
<dbReference type="EMBL" id="CVRI01000052">
    <property type="protein sequence ID" value="CRK99684.1"/>
    <property type="molecule type" value="Genomic_DNA"/>
</dbReference>
<sequence length="66" mass="7834">MCYKIGFILYHFKYSYEITLGCDNRQVHVAMSTVQAFILVMIFKSDKAKEDEELGRSETYRMNNQQ</sequence>
<accession>A0A1J1IJH0</accession>